<gene>
    <name evidence="2" type="ORF">Adt_44964</name>
</gene>
<keyword evidence="3" id="KW-1185">Reference proteome</keyword>
<dbReference type="EMBL" id="JBFOLK010000014">
    <property type="protein sequence ID" value="KAL2461544.1"/>
    <property type="molecule type" value="Genomic_DNA"/>
</dbReference>
<dbReference type="PANTHER" id="PTHR46410:SF1">
    <property type="entry name" value="AT-RICH INTERACTIVE DOMAIN-CONTAINING PROTEIN 1"/>
    <property type="match status" value="1"/>
</dbReference>
<comment type="caution">
    <text evidence="2">The sequence shown here is derived from an EMBL/GenBank/DDBJ whole genome shotgun (WGS) entry which is preliminary data.</text>
</comment>
<evidence type="ECO:0000256" key="1">
    <source>
        <dbReference type="SAM" id="MobiDB-lite"/>
    </source>
</evidence>
<dbReference type="Proteomes" id="UP001604336">
    <property type="component" value="Unassembled WGS sequence"/>
</dbReference>
<feature type="region of interest" description="Disordered" evidence="1">
    <location>
        <begin position="148"/>
        <end position="184"/>
    </location>
</feature>
<name>A0ABD1PES9_9LAMI</name>
<organism evidence="2 3">
    <name type="scientific">Abeliophyllum distichum</name>
    <dbReference type="NCBI Taxonomy" id="126358"/>
    <lineage>
        <taxon>Eukaryota</taxon>
        <taxon>Viridiplantae</taxon>
        <taxon>Streptophyta</taxon>
        <taxon>Embryophyta</taxon>
        <taxon>Tracheophyta</taxon>
        <taxon>Spermatophyta</taxon>
        <taxon>Magnoliopsida</taxon>
        <taxon>eudicotyledons</taxon>
        <taxon>Gunneridae</taxon>
        <taxon>Pentapetalae</taxon>
        <taxon>asterids</taxon>
        <taxon>lamiids</taxon>
        <taxon>Lamiales</taxon>
        <taxon>Oleaceae</taxon>
        <taxon>Forsythieae</taxon>
        <taxon>Abeliophyllum</taxon>
    </lineage>
</organism>
<dbReference type="PANTHER" id="PTHR46410">
    <property type="entry name" value="AT-RICH INTERACTIVE DOMAIN-CONTAINING PROTEIN 2"/>
    <property type="match status" value="1"/>
</dbReference>
<sequence length="397" mass="45368">MKVDSTAVYNPNSLMYSSEADFFDNEGQEICWSEEGRELQNRKRSTYFLSLYTNPSKRKKVEDGYSFDPFQVVDPLNANDFLCWQAPPSQRADLKLVKCNKKWYGDILTSGGWLIDKKKQKMHPSMYSDHNGSERLRRSPRLLSAKDSCSKAQEKIDSESPSSDFQGDEDHSDTQSDSTSDSAGLCSNYHRNEIPIGPLFQADIPDSCGEAYDNDSNWVGTLIWPLEKVEANLTLIEGDPIGKGRQESCRCQSPGSVECVRFHVGEKRMMVKLELGSAFYGWKFDSVGEEVALSWTKEEEYKFQDIVKSKPSSLEKYIWDELFNGLPCKGRESLVSYYYNVFLLQRRGYQNRTSTSDIDSEDEESELGPLLNRFEQIAAESPESIFYSPKKSHLNIR</sequence>
<protein>
    <submittedName>
        <fullName evidence="2">AT-rich interactive domain-containing protein 2</fullName>
    </submittedName>
</protein>
<proteinExistence type="predicted"/>
<feature type="compositionally biased region" description="Basic and acidic residues" evidence="1">
    <location>
        <begin position="148"/>
        <end position="158"/>
    </location>
</feature>
<evidence type="ECO:0000313" key="2">
    <source>
        <dbReference type="EMBL" id="KAL2461544.1"/>
    </source>
</evidence>
<dbReference type="AlphaFoldDB" id="A0ABD1PES9"/>
<reference evidence="3" key="1">
    <citation type="submission" date="2024-07" db="EMBL/GenBank/DDBJ databases">
        <title>Two chromosome-level genome assemblies of Korean endemic species Abeliophyllum distichum and Forsythia ovata (Oleaceae).</title>
        <authorList>
            <person name="Jang H."/>
        </authorList>
    </citation>
    <scope>NUCLEOTIDE SEQUENCE [LARGE SCALE GENOMIC DNA]</scope>
</reference>
<evidence type="ECO:0000313" key="3">
    <source>
        <dbReference type="Proteomes" id="UP001604336"/>
    </source>
</evidence>
<accession>A0ABD1PES9</accession>